<organism evidence="2 3">
    <name type="scientific">Parathielavia hyrcaniae</name>
    <dbReference type="NCBI Taxonomy" id="113614"/>
    <lineage>
        <taxon>Eukaryota</taxon>
        <taxon>Fungi</taxon>
        <taxon>Dikarya</taxon>
        <taxon>Ascomycota</taxon>
        <taxon>Pezizomycotina</taxon>
        <taxon>Sordariomycetes</taxon>
        <taxon>Sordariomycetidae</taxon>
        <taxon>Sordariales</taxon>
        <taxon>Chaetomiaceae</taxon>
        <taxon>Parathielavia</taxon>
    </lineage>
</organism>
<dbReference type="AlphaFoldDB" id="A0AAN6Q0Z8"/>
<name>A0AAN6Q0Z8_9PEZI</name>
<evidence type="ECO:0000313" key="2">
    <source>
        <dbReference type="EMBL" id="KAK4100294.1"/>
    </source>
</evidence>
<feature type="compositionally biased region" description="Polar residues" evidence="1">
    <location>
        <begin position="291"/>
        <end position="300"/>
    </location>
</feature>
<sequence>MQLLCLGVPVVGRCPAARWPEPNADGAAKSCNGDRSTSLGTSRLRIAPGGCAPQRDIFPSAGVAPQSRSRYGYSSAVVETCHQQAAWCGDSCGSLWGPEPEELPQSLGLLDNFESKKKNTPHRRDSESWEECGTLVKHSLFFAGYSRSISYGRGTSDLPRPARTARVLDSWAHLLGRTLRKVFGLGRFSHLADPRFGPLLKITPRLACAGEPAAAPAITWERSKYQVDDSCCGMAKEGNGSHPSPFAFTREIGEISDVLPQQCDPGPERRILLRYPRQSKGPSIPGFGNATLPNARQQSIRPLLDRE</sequence>
<dbReference type="EMBL" id="MU863642">
    <property type="protein sequence ID" value="KAK4100294.1"/>
    <property type="molecule type" value="Genomic_DNA"/>
</dbReference>
<protein>
    <submittedName>
        <fullName evidence="2">Uncharacterized protein</fullName>
    </submittedName>
</protein>
<accession>A0AAN6Q0Z8</accession>
<evidence type="ECO:0000256" key="1">
    <source>
        <dbReference type="SAM" id="MobiDB-lite"/>
    </source>
</evidence>
<reference evidence="2" key="2">
    <citation type="submission" date="2023-05" db="EMBL/GenBank/DDBJ databases">
        <authorList>
            <consortium name="Lawrence Berkeley National Laboratory"/>
            <person name="Steindorff A."/>
            <person name="Hensen N."/>
            <person name="Bonometti L."/>
            <person name="Westerberg I."/>
            <person name="Brannstrom I.O."/>
            <person name="Guillou S."/>
            <person name="Cros-Aarteil S."/>
            <person name="Calhoun S."/>
            <person name="Haridas S."/>
            <person name="Kuo A."/>
            <person name="Mondo S."/>
            <person name="Pangilinan J."/>
            <person name="Riley R."/>
            <person name="Labutti K."/>
            <person name="Andreopoulos B."/>
            <person name="Lipzen A."/>
            <person name="Chen C."/>
            <person name="Yanf M."/>
            <person name="Daum C."/>
            <person name="Ng V."/>
            <person name="Clum A."/>
            <person name="Ohm R."/>
            <person name="Martin F."/>
            <person name="Silar P."/>
            <person name="Natvig D."/>
            <person name="Lalanne C."/>
            <person name="Gautier V."/>
            <person name="Ament-Velasquez S.L."/>
            <person name="Kruys A."/>
            <person name="Hutchinson M.I."/>
            <person name="Powell A.J."/>
            <person name="Barry K."/>
            <person name="Miller A.N."/>
            <person name="Grigoriev I.V."/>
            <person name="Debuchy R."/>
            <person name="Gladieux P."/>
            <person name="Thoren M.H."/>
            <person name="Johannesson H."/>
        </authorList>
    </citation>
    <scope>NUCLEOTIDE SEQUENCE</scope>
    <source>
        <strain evidence="2">CBS 757.83</strain>
    </source>
</reference>
<proteinExistence type="predicted"/>
<reference evidence="2" key="1">
    <citation type="journal article" date="2023" name="Mol. Phylogenet. Evol.">
        <title>Genome-scale phylogeny and comparative genomics of the fungal order Sordariales.</title>
        <authorList>
            <person name="Hensen N."/>
            <person name="Bonometti L."/>
            <person name="Westerberg I."/>
            <person name="Brannstrom I.O."/>
            <person name="Guillou S."/>
            <person name="Cros-Aarteil S."/>
            <person name="Calhoun S."/>
            <person name="Haridas S."/>
            <person name="Kuo A."/>
            <person name="Mondo S."/>
            <person name="Pangilinan J."/>
            <person name="Riley R."/>
            <person name="LaButti K."/>
            <person name="Andreopoulos B."/>
            <person name="Lipzen A."/>
            <person name="Chen C."/>
            <person name="Yan M."/>
            <person name="Daum C."/>
            <person name="Ng V."/>
            <person name="Clum A."/>
            <person name="Steindorff A."/>
            <person name="Ohm R.A."/>
            <person name="Martin F."/>
            <person name="Silar P."/>
            <person name="Natvig D.O."/>
            <person name="Lalanne C."/>
            <person name="Gautier V."/>
            <person name="Ament-Velasquez S.L."/>
            <person name="Kruys A."/>
            <person name="Hutchinson M.I."/>
            <person name="Powell A.J."/>
            <person name="Barry K."/>
            <person name="Miller A.N."/>
            <person name="Grigoriev I.V."/>
            <person name="Debuchy R."/>
            <person name="Gladieux P."/>
            <person name="Hiltunen Thoren M."/>
            <person name="Johannesson H."/>
        </authorList>
    </citation>
    <scope>NUCLEOTIDE SEQUENCE</scope>
    <source>
        <strain evidence="2">CBS 757.83</strain>
    </source>
</reference>
<feature type="region of interest" description="Disordered" evidence="1">
    <location>
        <begin position="274"/>
        <end position="307"/>
    </location>
</feature>
<gene>
    <name evidence="2" type="ORF">N658DRAFT_107545</name>
</gene>
<dbReference type="Proteomes" id="UP001305647">
    <property type="component" value="Unassembled WGS sequence"/>
</dbReference>
<keyword evidence="3" id="KW-1185">Reference proteome</keyword>
<evidence type="ECO:0000313" key="3">
    <source>
        <dbReference type="Proteomes" id="UP001305647"/>
    </source>
</evidence>
<comment type="caution">
    <text evidence="2">The sequence shown here is derived from an EMBL/GenBank/DDBJ whole genome shotgun (WGS) entry which is preliminary data.</text>
</comment>